<proteinExistence type="predicted"/>
<feature type="compositionally biased region" description="Acidic residues" evidence="1">
    <location>
        <begin position="41"/>
        <end position="61"/>
    </location>
</feature>
<dbReference type="Pfam" id="PF00091">
    <property type="entry name" value="Tubulin"/>
    <property type="match status" value="1"/>
</dbReference>
<dbReference type="EMBL" id="FOKW01000005">
    <property type="protein sequence ID" value="SFC14815.1"/>
    <property type="molecule type" value="Genomic_DNA"/>
</dbReference>
<keyword evidence="4" id="KW-1185">Reference proteome</keyword>
<organism evidence="3 4">
    <name type="scientific">Natronobacterium haloterrestre</name>
    <name type="common">Halobiforma haloterrestris</name>
    <dbReference type="NCBI Taxonomy" id="148448"/>
    <lineage>
        <taxon>Archaea</taxon>
        <taxon>Methanobacteriati</taxon>
        <taxon>Methanobacteriota</taxon>
        <taxon>Stenosarchaea group</taxon>
        <taxon>Halobacteria</taxon>
        <taxon>Halobacteriales</taxon>
        <taxon>Natrialbaceae</taxon>
        <taxon>Natronobacterium</taxon>
    </lineage>
</organism>
<protein>
    <submittedName>
        <fullName evidence="3">Tubulin/FtsZ family, GTPase domain</fullName>
    </submittedName>
</protein>
<name>A0A1I1GTK0_NATHA</name>
<dbReference type="InterPro" id="IPR003008">
    <property type="entry name" value="Tubulin_FtsZ_GTPase"/>
</dbReference>
<dbReference type="AlphaFoldDB" id="A0A1I1GTK0"/>
<accession>A0A1I1GTK0</accession>
<dbReference type="InterPro" id="IPR036525">
    <property type="entry name" value="Tubulin/FtsZ_GTPase_sf"/>
</dbReference>
<feature type="compositionally biased region" description="Gly residues" evidence="1">
    <location>
        <begin position="63"/>
        <end position="76"/>
    </location>
</feature>
<dbReference type="OrthoDB" id="173645at2157"/>
<dbReference type="SUPFAM" id="SSF52490">
    <property type="entry name" value="Tubulin nucleotide-binding domain-like"/>
    <property type="match status" value="1"/>
</dbReference>
<feature type="domain" description="Tubulin/FtsZ GTPase" evidence="2">
    <location>
        <begin position="97"/>
        <end position="304"/>
    </location>
</feature>
<evidence type="ECO:0000313" key="4">
    <source>
        <dbReference type="Proteomes" id="UP000199161"/>
    </source>
</evidence>
<dbReference type="Proteomes" id="UP000199161">
    <property type="component" value="Unassembled WGS sequence"/>
</dbReference>
<gene>
    <name evidence="3" type="ORF">SAMN05444422_10514</name>
</gene>
<dbReference type="Gene3D" id="3.40.50.1440">
    <property type="entry name" value="Tubulin/FtsZ, GTPase domain"/>
    <property type="match status" value="1"/>
</dbReference>
<reference evidence="4" key="1">
    <citation type="submission" date="2016-10" db="EMBL/GenBank/DDBJ databases">
        <authorList>
            <person name="Varghese N."/>
            <person name="Submissions S."/>
        </authorList>
    </citation>
    <scope>NUCLEOTIDE SEQUENCE [LARGE SCALE GENOMIC DNA]</scope>
    <source>
        <strain evidence="4">DSM 13078</strain>
    </source>
</reference>
<dbReference type="RefSeq" id="WP_089787909.1">
    <property type="nucleotide sequence ID" value="NZ_FOKW01000005.1"/>
</dbReference>
<dbReference type="GO" id="GO:0005525">
    <property type="term" value="F:GTP binding"/>
    <property type="evidence" value="ECO:0007669"/>
    <property type="project" value="InterPro"/>
</dbReference>
<evidence type="ECO:0000256" key="1">
    <source>
        <dbReference type="SAM" id="MobiDB-lite"/>
    </source>
</evidence>
<evidence type="ECO:0000259" key="2">
    <source>
        <dbReference type="Pfam" id="PF00091"/>
    </source>
</evidence>
<evidence type="ECO:0000313" key="3">
    <source>
        <dbReference type="EMBL" id="SFC14815.1"/>
    </source>
</evidence>
<sequence>MSTICKICMKRADEWDGNSLVEHVRNAHGDEPASVEQVYPDLEEEVFAEPEPDEPEAEDGLESGAGPGSVGSGGSRGPTETPSDDLMDDPYGKKWYLVGVGGAGNNILDAILLRRDTLEANNERRARIWNGGLAGYGPLNTNVSELEQTYYAQEEKEYSRNDLLPNCIIGFGKHDYAGAGYRWDIGKKLVEADFADDGDPFRERWDLRKDRIQDSQAVMFVHSVTKGTGCGSTPVLAEKIREEVLEDDLVVPKPLFSSIVIPSKGTEYSEFGGRAKVNGVVGLARASRTVDAIIPFDNNRLENVQADIRPRIERLEEYNPPQYREINKPLVAFLEAFTMSSVPQFLDRDATMSIMGDVFDPADSFRPVQDKYERDPDSEFTPAVILAPVLGRSRASSFDRSKLEILVRNALFQNKLAEFDPTTAWGGTFLVYGPEEKMEEVTKFVSDGTLANIIGDEQFLDAGNVSGIESVDIHVKQLVTPYLDDVFLWGTLWNPELPSLEEMYDHAQRLKQEGNSQQAENVRDAWEHVEALFSCLGRENMA</sequence>
<feature type="region of interest" description="Disordered" evidence="1">
    <location>
        <begin position="26"/>
        <end position="88"/>
    </location>
</feature>